<organism evidence="9 10">
    <name type="scientific">Streptomyces sodiiphilus</name>
    <dbReference type="NCBI Taxonomy" id="226217"/>
    <lineage>
        <taxon>Bacteria</taxon>
        <taxon>Bacillati</taxon>
        <taxon>Actinomycetota</taxon>
        <taxon>Actinomycetes</taxon>
        <taxon>Kitasatosporales</taxon>
        <taxon>Streptomycetaceae</taxon>
        <taxon>Streptomyces</taxon>
    </lineage>
</organism>
<evidence type="ECO:0000256" key="3">
    <source>
        <dbReference type="ARBA" id="ARBA00023125"/>
    </source>
</evidence>
<accession>A0ABN2PTQ4</accession>
<dbReference type="Proteomes" id="UP001501303">
    <property type="component" value="Unassembled WGS sequence"/>
</dbReference>
<evidence type="ECO:0000256" key="2">
    <source>
        <dbReference type="ARBA" id="ARBA00023015"/>
    </source>
</evidence>
<dbReference type="InterPro" id="IPR001789">
    <property type="entry name" value="Sig_transdc_resp-reg_receiver"/>
</dbReference>
<dbReference type="PROSITE" id="PS51755">
    <property type="entry name" value="OMPR_PHOB"/>
    <property type="match status" value="1"/>
</dbReference>
<sequence length="233" mass="25605">MAHVLVVEDDQFVRSALIRHLTDASHTVRSVGTALEALREVSRRDFDVVILDLGLPDLDGGEALKMLRGVTDVPVIIATARDDEAGIVRLLNDGADDYLVKPFSVEHLAARMAAVLRRSRGVRGPGQDSALRVGGLVVDPLRRRAELDGRALDLTRREFDLLAFLAARPGVVVARRELLSEVWQQAYGDDQTIDVHLSWLRRKLGETAARPRYLHTLRGVGVKLEAPAPGHPA</sequence>
<dbReference type="Gene3D" id="3.40.50.2300">
    <property type="match status" value="1"/>
</dbReference>
<evidence type="ECO:0000256" key="6">
    <source>
        <dbReference type="PROSITE-ProRule" id="PRU01091"/>
    </source>
</evidence>
<keyword evidence="2" id="KW-0805">Transcription regulation</keyword>
<feature type="domain" description="Response regulatory" evidence="7">
    <location>
        <begin position="3"/>
        <end position="116"/>
    </location>
</feature>
<dbReference type="Pfam" id="PF00486">
    <property type="entry name" value="Trans_reg_C"/>
    <property type="match status" value="1"/>
</dbReference>
<keyword evidence="1 5" id="KW-0597">Phosphoprotein</keyword>
<dbReference type="EMBL" id="BAAAMJ010000068">
    <property type="protein sequence ID" value="GAA1931654.1"/>
    <property type="molecule type" value="Genomic_DNA"/>
</dbReference>
<dbReference type="SUPFAM" id="SSF52172">
    <property type="entry name" value="CheY-like"/>
    <property type="match status" value="1"/>
</dbReference>
<dbReference type="InterPro" id="IPR001867">
    <property type="entry name" value="OmpR/PhoB-type_DNA-bd"/>
</dbReference>
<evidence type="ECO:0000256" key="5">
    <source>
        <dbReference type="PROSITE-ProRule" id="PRU00169"/>
    </source>
</evidence>
<keyword evidence="10" id="KW-1185">Reference proteome</keyword>
<dbReference type="RefSeq" id="WP_344265409.1">
    <property type="nucleotide sequence ID" value="NZ_BAAAMJ010000068.1"/>
</dbReference>
<evidence type="ECO:0000259" key="8">
    <source>
        <dbReference type="PROSITE" id="PS51755"/>
    </source>
</evidence>
<feature type="modified residue" description="4-aspartylphosphate" evidence="5">
    <location>
        <position position="52"/>
    </location>
</feature>
<keyword evidence="4" id="KW-0804">Transcription</keyword>
<name>A0ABN2PTQ4_9ACTN</name>
<dbReference type="Gene3D" id="6.10.250.690">
    <property type="match status" value="1"/>
</dbReference>
<dbReference type="Gene3D" id="1.10.10.10">
    <property type="entry name" value="Winged helix-like DNA-binding domain superfamily/Winged helix DNA-binding domain"/>
    <property type="match status" value="1"/>
</dbReference>
<comment type="caution">
    <text evidence="9">The sequence shown here is derived from an EMBL/GenBank/DDBJ whole genome shotgun (WGS) entry which is preliminary data.</text>
</comment>
<dbReference type="InterPro" id="IPR011006">
    <property type="entry name" value="CheY-like_superfamily"/>
</dbReference>
<dbReference type="CDD" id="cd00383">
    <property type="entry name" value="trans_reg_C"/>
    <property type="match status" value="1"/>
</dbReference>
<gene>
    <name evidence="9" type="ORF">GCM10009716_43450</name>
</gene>
<feature type="DNA-binding region" description="OmpR/PhoB-type" evidence="6">
    <location>
        <begin position="128"/>
        <end position="226"/>
    </location>
</feature>
<evidence type="ECO:0000256" key="1">
    <source>
        <dbReference type="ARBA" id="ARBA00022553"/>
    </source>
</evidence>
<keyword evidence="3 6" id="KW-0238">DNA-binding</keyword>
<dbReference type="Pfam" id="PF00072">
    <property type="entry name" value="Response_reg"/>
    <property type="match status" value="1"/>
</dbReference>
<protein>
    <submittedName>
        <fullName evidence="9">Response regulator transcription factor</fullName>
    </submittedName>
</protein>
<proteinExistence type="predicted"/>
<dbReference type="PANTHER" id="PTHR48111:SF4">
    <property type="entry name" value="DNA-BINDING DUAL TRANSCRIPTIONAL REGULATOR OMPR"/>
    <property type="match status" value="1"/>
</dbReference>
<dbReference type="SMART" id="SM00448">
    <property type="entry name" value="REC"/>
    <property type="match status" value="1"/>
</dbReference>
<evidence type="ECO:0000313" key="10">
    <source>
        <dbReference type="Proteomes" id="UP001501303"/>
    </source>
</evidence>
<reference evidence="9 10" key="1">
    <citation type="journal article" date="2019" name="Int. J. Syst. Evol. Microbiol.">
        <title>The Global Catalogue of Microorganisms (GCM) 10K type strain sequencing project: providing services to taxonomists for standard genome sequencing and annotation.</title>
        <authorList>
            <consortium name="The Broad Institute Genomics Platform"/>
            <consortium name="The Broad Institute Genome Sequencing Center for Infectious Disease"/>
            <person name="Wu L."/>
            <person name="Ma J."/>
        </authorList>
    </citation>
    <scope>NUCLEOTIDE SEQUENCE [LARGE SCALE GENOMIC DNA]</scope>
    <source>
        <strain evidence="9 10">JCM 13581</strain>
    </source>
</reference>
<dbReference type="InterPro" id="IPR036388">
    <property type="entry name" value="WH-like_DNA-bd_sf"/>
</dbReference>
<evidence type="ECO:0000259" key="7">
    <source>
        <dbReference type="PROSITE" id="PS50110"/>
    </source>
</evidence>
<feature type="domain" description="OmpR/PhoB-type" evidence="8">
    <location>
        <begin position="128"/>
        <end position="226"/>
    </location>
</feature>
<dbReference type="PANTHER" id="PTHR48111">
    <property type="entry name" value="REGULATOR OF RPOS"/>
    <property type="match status" value="1"/>
</dbReference>
<evidence type="ECO:0000313" key="9">
    <source>
        <dbReference type="EMBL" id="GAA1931654.1"/>
    </source>
</evidence>
<dbReference type="PROSITE" id="PS50110">
    <property type="entry name" value="RESPONSE_REGULATORY"/>
    <property type="match status" value="1"/>
</dbReference>
<dbReference type="SMART" id="SM00862">
    <property type="entry name" value="Trans_reg_C"/>
    <property type="match status" value="1"/>
</dbReference>
<evidence type="ECO:0000256" key="4">
    <source>
        <dbReference type="ARBA" id="ARBA00023163"/>
    </source>
</evidence>
<dbReference type="InterPro" id="IPR039420">
    <property type="entry name" value="WalR-like"/>
</dbReference>